<evidence type="ECO:0000313" key="2">
    <source>
        <dbReference type="Proteomes" id="UP001152561"/>
    </source>
</evidence>
<keyword evidence="2" id="KW-1185">Reference proteome</keyword>
<comment type="caution">
    <text evidence="1">The sequence shown here is derived from an EMBL/GenBank/DDBJ whole genome shotgun (WGS) entry which is preliminary data.</text>
</comment>
<dbReference type="Proteomes" id="UP001152561">
    <property type="component" value="Unassembled WGS sequence"/>
</dbReference>
<organism evidence="1 2">
    <name type="scientific">Anisodus acutangulus</name>
    <dbReference type="NCBI Taxonomy" id="402998"/>
    <lineage>
        <taxon>Eukaryota</taxon>
        <taxon>Viridiplantae</taxon>
        <taxon>Streptophyta</taxon>
        <taxon>Embryophyta</taxon>
        <taxon>Tracheophyta</taxon>
        <taxon>Spermatophyta</taxon>
        <taxon>Magnoliopsida</taxon>
        <taxon>eudicotyledons</taxon>
        <taxon>Gunneridae</taxon>
        <taxon>Pentapetalae</taxon>
        <taxon>asterids</taxon>
        <taxon>lamiids</taxon>
        <taxon>Solanales</taxon>
        <taxon>Solanaceae</taxon>
        <taxon>Solanoideae</taxon>
        <taxon>Hyoscyameae</taxon>
        <taxon>Anisodus</taxon>
    </lineage>
</organism>
<reference evidence="2" key="1">
    <citation type="journal article" date="2023" name="Proc. Natl. Acad. Sci. U.S.A.">
        <title>Genomic and structural basis for evolution of tropane alkaloid biosynthesis.</title>
        <authorList>
            <person name="Wanga Y.-J."/>
            <person name="Taina T."/>
            <person name="Yua J.-Y."/>
            <person name="Lia J."/>
            <person name="Xua B."/>
            <person name="Chenc J."/>
            <person name="D'Auriad J.C."/>
            <person name="Huanga J.-P."/>
            <person name="Huanga S.-X."/>
        </authorList>
    </citation>
    <scope>NUCLEOTIDE SEQUENCE [LARGE SCALE GENOMIC DNA]</scope>
    <source>
        <strain evidence="2">cv. KIB-2019</strain>
    </source>
</reference>
<proteinExistence type="predicted"/>
<gene>
    <name evidence="1" type="ORF">K7X08_009677</name>
</gene>
<accession>A0A9Q1N474</accession>
<dbReference type="OrthoDB" id="1920658at2759"/>
<evidence type="ECO:0000313" key="1">
    <source>
        <dbReference type="EMBL" id="KAJ8573166.1"/>
    </source>
</evidence>
<sequence length="84" mass="9730">MLLKIEMGSWTTVENNQTCMKQKIPIRSHKQIEAFQQERERRVTIESDEDIVAGFSCWLEENGTVLKIVLEKGKNPIIDSLPTR</sequence>
<dbReference type="EMBL" id="JAJAGQ010000001">
    <property type="protein sequence ID" value="KAJ8573166.1"/>
    <property type="molecule type" value="Genomic_DNA"/>
</dbReference>
<protein>
    <submittedName>
        <fullName evidence="1">Uncharacterized protein</fullName>
    </submittedName>
</protein>
<name>A0A9Q1N474_9SOLA</name>
<dbReference type="AlphaFoldDB" id="A0A9Q1N474"/>